<evidence type="ECO:0000256" key="6">
    <source>
        <dbReference type="SAM" id="Phobius"/>
    </source>
</evidence>
<evidence type="ECO:0000313" key="8">
    <source>
        <dbReference type="EMBL" id="KAB7512910.1"/>
    </source>
</evidence>
<comment type="caution">
    <text evidence="8">The sequence shown here is derived from an EMBL/GenBank/DDBJ whole genome shotgun (WGS) entry which is preliminary data.</text>
</comment>
<feature type="transmembrane region" description="Helical" evidence="6">
    <location>
        <begin position="40"/>
        <end position="58"/>
    </location>
</feature>
<dbReference type="OrthoDB" id="177106at2157"/>
<proteinExistence type="predicted"/>
<dbReference type="GO" id="GO:0022857">
    <property type="term" value="F:transmembrane transporter activity"/>
    <property type="evidence" value="ECO:0007669"/>
    <property type="project" value="InterPro"/>
</dbReference>
<keyword evidence="5 6" id="KW-0472">Membrane</keyword>
<evidence type="ECO:0000256" key="4">
    <source>
        <dbReference type="ARBA" id="ARBA00022989"/>
    </source>
</evidence>
<dbReference type="PANTHER" id="PTHR23506">
    <property type="entry name" value="GH10249P"/>
    <property type="match status" value="1"/>
</dbReference>
<feature type="transmembrane region" description="Helical" evidence="6">
    <location>
        <begin position="225"/>
        <end position="246"/>
    </location>
</feature>
<dbReference type="Gene3D" id="1.20.1250.20">
    <property type="entry name" value="MFS general substrate transporter like domains"/>
    <property type="match status" value="1"/>
</dbReference>
<feature type="transmembrane region" description="Helical" evidence="6">
    <location>
        <begin position="117"/>
        <end position="142"/>
    </location>
</feature>
<dbReference type="RefSeq" id="WP_152121021.1">
    <property type="nucleotide sequence ID" value="NZ_QJOW01000008.1"/>
</dbReference>
<evidence type="ECO:0000256" key="2">
    <source>
        <dbReference type="ARBA" id="ARBA00022448"/>
    </source>
</evidence>
<dbReference type="InterPro" id="IPR036259">
    <property type="entry name" value="MFS_trans_sf"/>
</dbReference>
<feature type="transmembrane region" description="Helical" evidence="6">
    <location>
        <begin position="12"/>
        <end position="34"/>
    </location>
</feature>
<dbReference type="Pfam" id="PF07690">
    <property type="entry name" value="MFS_1"/>
    <property type="match status" value="1"/>
</dbReference>
<feature type="transmembrane region" description="Helical" evidence="6">
    <location>
        <begin position="363"/>
        <end position="382"/>
    </location>
</feature>
<keyword evidence="4 6" id="KW-1133">Transmembrane helix</keyword>
<feature type="transmembrane region" description="Helical" evidence="6">
    <location>
        <begin position="329"/>
        <end position="351"/>
    </location>
</feature>
<dbReference type="GO" id="GO:0016020">
    <property type="term" value="C:membrane"/>
    <property type="evidence" value="ECO:0007669"/>
    <property type="project" value="UniProtKB-SubCell"/>
</dbReference>
<dbReference type="CDD" id="cd17325">
    <property type="entry name" value="MFS_MdtG_SLC18_like"/>
    <property type="match status" value="1"/>
</dbReference>
<protein>
    <submittedName>
        <fullName evidence="8">MFS transporter</fullName>
    </submittedName>
</protein>
<keyword evidence="3 6" id="KW-0812">Transmembrane</keyword>
<accession>A0A5N5U2X2</accession>
<keyword evidence="2" id="KW-0813">Transport</keyword>
<evidence type="ECO:0000259" key="7">
    <source>
        <dbReference type="PROSITE" id="PS50850"/>
    </source>
</evidence>
<evidence type="ECO:0000256" key="3">
    <source>
        <dbReference type="ARBA" id="ARBA00022692"/>
    </source>
</evidence>
<dbReference type="Proteomes" id="UP000326302">
    <property type="component" value="Unassembled WGS sequence"/>
</dbReference>
<evidence type="ECO:0000256" key="5">
    <source>
        <dbReference type="ARBA" id="ARBA00023136"/>
    </source>
</evidence>
<feature type="domain" description="Major facilitator superfamily (MFS) profile" evidence="7">
    <location>
        <begin position="12"/>
        <end position="416"/>
    </location>
</feature>
<gene>
    <name evidence="8" type="ORF">DMP03_13230</name>
</gene>
<feature type="transmembrane region" description="Helical" evidence="6">
    <location>
        <begin position="163"/>
        <end position="180"/>
    </location>
</feature>
<dbReference type="AlphaFoldDB" id="A0A5N5U2X2"/>
<reference evidence="8 9" key="1">
    <citation type="submission" date="2019-10" db="EMBL/GenBank/DDBJ databases">
        <title>Unraveling microbial dark matter from salterns through culturing: the case of the genus Halosegnis.</title>
        <authorList>
            <person name="Duran-Viseras A."/>
            <person name="Andrei A.-S."/>
            <person name="Vera-Gargallo B."/>
            <person name="Ghai R."/>
            <person name="Sanchez-Porro C."/>
            <person name="Ventosa A."/>
        </authorList>
    </citation>
    <scope>NUCLEOTIDE SEQUENCE [LARGE SCALE GENOMIC DNA]</scope>
    <source>
        <strain evidence="8 9">F17-44</strain>
    </source>
</reference>
<feature type="transmembrane region" description="Helical" evidence="6">
    <location>
        <begin position="79"/>
        <end position="97"/>
    </location>
</feature>
<dbReference type="PROSITE" id="PS50850">
    <property type="entry name" value="MFS"/>
    <property type="match status" value="1"/>
</dbReference>
<dbReference type="InterPro" id="IPR050930">
    <property type="entry name" value="MFS_Vesicular_Transporter"/>
</dbReference>
<dbReference type="SUPFAM" id="SSF103473">
    <property type="entry name" value="MFS general substrate transporter"/>
    <property type="match status" value="1"/>
</dbReference>
<dbReference type="EMBL" id="QJOW01000008">
    <property type="protein sequence ID" value="KAB7512910.1"/>
    <property type="molecule type" value="Genomic_DNA"/>
</dbReference>
<feature type="transmembrane region" description="Helical" evidence="6">
    <location>
        <begin position="303"/>
        <end position="323"/>
    </location>
</feature>
<evidence type="ECO:0000313" key="9">
    <source>
        <dbReference type="Proteomes" id="UP000326302"/>
    </source>
</evidence>
<feature type="transmembrane region" description="Helical" evidence="6">
    <location>
        <begin position="186"/>
        <end position="204"/>
    </location>
</feature>
<organism evidence="8 9">
    <name type="scientific">Halosegnis rubeus</name>
    <dbReference type="NCBI Taxonomy" id="2212850"/>
    <lineage>
        <taxon>Archaea</taxon>
        <taxon>Methanobacteriati</taxon>
        <taxon>Methanobacteriota</taxon>
        <taxon>Stenosarchaea group</taxon>
        <taxon>Halobacteria</taxon>
        <taxon>Halobacteriales</taxon>
        <taxon>Natronomonadaceae</taxon>
        <taxon>Halosegnis</taxon>
    </lineage>
</organism>
<name>A0A5N5U2X2_9EURY</name>
<dbReference type="PANTHER" id="PTHR23506:SF23">
    <property type="entry name" value="GH10249P"/>
    <property type="match status" value="1"/>
</dbReference>
<feature type="transmembrane region" description="Helical" evidence="6">
    <location>
        <begin position="394"/>
        <end position="414"/>
    </location>
</feature>
<sequence>MNDSHDHSVRAIALAVTAGVFLGGVATGVAFPTLPLLDQYLGISAALLGFILSANRIARLVANTPAGNVIDRVGPRRPMIVGLFVQGLAPFGYVLGLNVPRVDLFVLPAVGVVSFPALVFIGARVFWGLGSAFVFIGAFAIITGVTNQSNRGRWTGYMRAGQSMGFPTGLVVGGIVADVFDITTAFLAAGTLALAAGVLGWYVLPDVQPNRTDGRTPRLRDLPETVRSLPGVLPIGLANAGVRLLFGGVLLTTAVQYADYLGLTIGTLTAAGVSGLVTGLGVVASAGATVVSGRVSDTVDSRAVVTLPGFALLAAGYALLALSGNLPGVTVGIVLVGAGTGAVGPALLATLGDIAPGDELGRLAGVYNVFGDIGLSVGPLAALPIAEAVGFTPTYLACAGVAVACLLLMNATLLKS</sequence>
<comment type="subcellular location">
    <subcellularLocation>
        <location evidence="1">Membrane</location>
        <topology evidence="1">Multi-pass membrane protein</topology>
    </subcellularLocation>
</comment>
<dbReference type="InterPro" id="IPR011701">
    <property type="entry name" value="MFS"/>
</dbReference>
<evidence type="ECO:0000256" key="1">
    <source>
        <dbReference type="ARBA" id="ARBA00004141"/>
    </source>
</evidence>
<feature type="transmembrane region" description="Helical" evidence="6">
    <location>
        <begin position="266"/>
        <end position="291"/>
    </location>
</feature>
<dbReference type="InterPro" id="IPR020846">
    <property type="entry name" value="MFS_dom"/>
</dbReference>